<dbReference type="GO" id="GO:0071555">
    <property type="term" value="P:cell wall organization"/>
    <property type="evidence" value="ECO:0007669"/>
    <property type="project" value="UniProtKB-KW"/>
</dbReference>
<keyword evidence="3" id="KW-1003">Cell membrane</keyword>
<evidence type="ECO:0000256" key="8">
    <source>
        <dbReference type="ARBA" id="ARBA00022692"/>
    </source>
</evidence>
<keyword evidence="22" id="KW-1185">Reference proteome</keyword>
<evidence type="ECO:0000256" key="15">
    <source>
        <dbReference type="ARBA" id="ARBA00023316"/>
    </source>
</evidence>
<dbReference type="Pfam" id="PF00905">
    <property type="entry name" value="Transpeptidase"/>
    <property type="match status" value="1"/>
</dbReference>
<dbReference type="CDD" id="cd00063">
    <property type="entry name" value="FN3"/>
    <property type="match status" value="1"/>
</dbReference>
<keyword evidence="9" id="KW-0378">Hydrolase</keyword>
<evidence type="ECO:0000256" key="7">
    <source>
        <dbReference type="ARBA" id="ARBA00022679"/>
    </source>
</evidence>
<keyword evidence="6" id="KW-0328">Glycosyltransferase</keyword>
<keyword evidence="19" id="KW-0732">Signal</keyword>
<dbReference type="PROSITE" id="PS50853">
    <property type="entry name" value="FN3"/>
    <property type="match status" value="1"/>
</dbReference>
<sequence>MGKRFKAYILLFVILAGFVFAAVGCTLTVPAFDASKLDPAQETIIYDRYGQPAITLRPSKSIPVPLQDIPINLRNAVIATEDSRFYEHPGIDLRGMARALVRDILSGGKVEGGSTITQQLARWVFLNDQKTFSRKIEEIILAAQLERHYTKDEILEMYLNKIYFGGQAYGVEMAARQYFGVSVKDLNGQKDPIGDLAKCALIAGLPQAPSYYNPFVHPQAAKERRDIVLENMYKNGYITKEQMDAAKQQPVPTSPPKTGLPVDDSNKYPWFLDYVLEEAENLGISADEIMRGGYRIYTTLDPQVQESMQQTYEKTSLFQLPNGQLPRSAAVVLDPKTGGIAGIIGGMQYKTFRGFNYATMNNFTMTGGNGQSPGSTIKPLVDYGPAIETGRYGPNSLLKDQLITYGSGAGAYTPHNWDGRYRGTMTLRAALELSENAPAVWLLDQIGIKTGLDFAKKLGLPVTPDDYNHLAVALGATSKGASPLIMAQAYAAFDNAGQFIKAHAITKIVDGNGRVLVQPDYAPTQVMQPRTAATMTDLLKSVVDHGLGAAARIPGYAVAGKTGTQEYAPIKGQNTDLWFVGYTPDYVGAVWMGPPDGMNYIPLSPGQQGEYGSGKAAAVFQSMMTRIIQTEHLPPKPFPVLGGTSTPTPPPDQTPPSQAITDLAATVSSDGSKVDLRWTPIQGDVSYRVYRTENGGTQALVASVTGGSWTDDQVTPGGQYEYVVAAVDGSGNEVNRSNAVTVSIPETVQQPPGRSQTDTGNGGKPQKPPKEDKKNHGSTGENGGGASGGQPTNPIENQPGTPQTSTVFQ</sequence>
<evidence type="ECO:0000256" key="3">
    <source>
        <dbReference type="ARBA" id="ARBA00022475"/>
    </source>
</evidence>
<dbReference type="GO" id="GO:0009252">
    <property type="term" value="P:peptidoglycan biosynthetic process"/>
    <property type="evidence" value="ECO:0007669"/>
    <property type="project" value="UniProtKB-KW"/>
</dbReference>
<dbReference type="RefSeq" id="WP_100667591.1">
    <property type="nucleotide sequence ID" value="NZ_CP024955.1"/>
</dbReference>
<feature type="domain" description="Fibronectin type-III" evidence="20">
    <location>
        <begin position="659"/>
        <end position="747"/>
    </location>
</feature>
<dbReference type="InterPro" id="IPR013783">
    <property type="entry name" value="Ig-like_fold"/>
</dbReference>
<dbReference type="InterPro" id="IPR003961">
    <property type="entry name" value="FN3_dom"/>
</dbReference>
<evidence type="ECO:0000259" key="20">
    <source>
        <dbReference type="PROSITE" id="PS50853"/>
    </source>
</evidence>
<dbReference type="OrthoDB" id="9766909at2"/>
<feature type="compositionally biased region" description="Polar residues" evidence="18">
    <location>
        <begin position="790"/>
        <end position="809"/>
    </location>
</feature>
<evidence type="ECO:0000256" key="6">
    <source>
        <dbReference type="ARBA" id="ARBA00022676"/>
    </source>
</evidence>
<dbReference type="GO" id="GO:0009002">
    <property type="term" value="F:serine-type D-Ala-D-Ala carboxypeptidase activity"/>
    <property type="evidence" value="ECO:0007669"/>
    <property type="project" value="UniProtKB-EC"/>
</dbReference>
<dbReference type="FunFam" id="1.10.3810.10:FF:000001">
    <property type="entry name" value="Penicillin-binding protein 1A"/>
    <property type="match status" value="1"/>
</dbReference>
<feature type="region of interest" description="Disordered" evidence="18">
    <location>
        <begin position="736"/>
        <end position="809"/>
    </location>
</feature>
<proteinExistence type="inferred from homology"/>
<comment type="similarity">
    <text evidence="1">In the C-terminal section; belongs to the transpeptidase family.</text>
</comment>
<dbReference type="Gene3D" id="1.10.3810.10">
    <property type="entry name" value="Biosynthetic peptidoglycan transglycosylase-like"/>
    <property type="match status" value="1"/>
</dbReference>
<evidence type="ECO:0000256" key="14">
    <source>
        <dbReference type="ARBA" id="ARBA00023268"/>
    </source>
</evidence>
<dbReference type="InterPro" id="IPR012338">
    <property type="entry name" value="Beta-lactam/transpept-like"/>
</dbReference>
<evidence type="ECO:0000256" key="16">
    <source>
        <dbReference type="ARBA" id="ARBA00034000"/>
    </source>
</evidence>
<feature type="signal peptide" evidence="19">
    <location>
        <begin position="1"/>
        <end position="21"/>
    </location>
</feature>
<name>A0A2K8N5Z8_9BACL</name>
<dbReference type="GO" id="GO:0008955">
    <property type="term" value="F:peptidoglycan glycosyltransferase activity"/>
    <property type="evidence" value="ECO:0007669"/>
    <property type="project" value="UniProtKB-EC"/>
</dbReference>
<evidence type="ECO:0000256" key="2">
    <source>
        <dbReference type="ARBA" id="ARBA00007739"/>
    </source>
</evidence>
<evidence type="ECO:0000256" key="5">
    <source>
        <dbReference type="ARBA" id="ARBA00022670"/>
    </source>
</evidence>
<dbReference type="Proteomes" id="UP000231932">
    <property type="component" value="Chromosome"/>
</dbReference>
<evidence type="ECO:0000313" key="21">
    <source>
        <dbReference type="EMBL" id="ATY84781.1"/>
    </source>
</evidence>
<comment type="similarity">
    <text evidence="2">In the N-terminal section; belongs to the glycosyltransferase 51 family.</text>
</comment>
<gene>
    <name evidence="21" type="ORF">CVV65_07445</name>
</gene>
<dbReference type="InterPro" id="IPR050396">
    <property type="entry name" value="Glycosyltr_51/Transpeptidase"/>
</dbReference>
<keyword evidence="8" id="KW-0812">Transmembrane</keyword>
<evidence type="ECO:0000313" key="22">
    <source>
        <dbReference type="Proteomes" id="UP000231932"/>
    </source>
</evidence>
<dbReference type="NCBIfam" id="TIGR02074">
    <property type="entry name" value="PBP_1a_fam"/>
    <property type="match status" value="1"/>
</dbReference>
<dbReference type="SUPFAM" id="SSF56601">
    <property type="entry name" value="beta-lactamase/transpeptidase-like"/>
    <property type="match status" value="1"/>
</dbReference>
<dbReference type="PANTHER" id="PTHR32282">
    <property type="entry name" value="BINDING PROTEIN TRANSPEPTIDASE, PUTATIVE-RELATED"/>
    <property type="match status" value="1"/>
</dbReference>
<evidence type="ECO:0000256" key="12">
    <source>
        <dbReference type="ARBA" id="ARBA00022989"/>
    </source>
</evidence>
<comment type="catalytic activity">
    <reaction evidence="17">
        <text>[GlcNAc-(1-&gt;4)-Mur2Ac(oyl-L-Ala-gamma-D-Glu-L-Lys-D-Ala-D-Ala)](n)-di-trans,octa-cis-undecaprenyl diphosphate + beta-D-GlcNAc-(1-&gt;4)-Mur2Ac(oyl-L-Ala-gamma-D-Glu-L-Lys-D-Ala-D-Ala)-di-trans,octa-cis-undecaprenyl diphosphate = [GlcNAc-(1-&gt;4)-Mur2Ac(oyl-L-Ala-gamma-D-Glu-L-Lys-D-Ala-D-Ala)](n+1)-di-trans,octa-cis-undecaprenyl diphosphate + di-trans,octa-cis-undecaprenyl diphosphate + H(+)</text>
        <dbReference type="Rhea" id="RHEA:23708"/>
        <dbReference type="Rhea" id="RHEA-COMP:9602"/>
        <dbReference type="Rhea" id="RHEA-COMP:9603"/>
        <dbReference type="ChEBI" id="CHEBI:15378"/>
        <dbReference type="ChEBI" id="CHEBI:58405"/>
        <dbReference type="ChEBI" id="CHEBI:60033"/>
        <dbReference type="ChEBI" id="CHEBI:78435"/>
        <dbReference type="EC" id="2.4.99.28"/>
    </reaction>
</comment>
<evidence type="ECO:0000256" key="11">
    <source>
        <dbReference type="ARBA" id="ARBA00022984"/>
    </source>
</evidence>
<dbReference type="PANTHER" id="PTHR32282:SF32">
    <property type="entry name" value="PENICILLIN-BINDING PROTEIN 2A"/>
    <property type="match status" value="1"/>
</dbReference>
<dbReference type="GO" id="GO:0006508">
    <property type="term" value="P:proteolysis"/>
    <property type="evidence" value="ECO:0007669"/>
    <property type="project" value="UniProtKB-KW"/>
</dbReference>
<dbReference type="InterPro" id="IPR001264">
    <property type="entry name" value="Glyco_trans_51"/>
</dbReference>
<keyword evidence="13" id="KW-0472">Membrane</keyword>
<dbReference type="InterPro" id="IPR001460">
    <property type="entry name" value="PCN-bd_Tpept"/>
</dbReference>
<dbReference type="InterPro" id="IPR036950">
    <property type="entry name" value="PBP_transglycosylase"/>
</dbReference>
<dbReference type="GO" id="GO:0030288">
    <property type="term" value="C:outer membrane-bounded periplasmic space"/>
    <property type="evidence" value="ECO:0007669"/>
    <property type="project" value="TreeGrafter"/>
</dbReference>
<feature type="chain" id="PRO_5014817158" description="Fibronectin type-III domain-containing protein" evidence="19">
    <location>
        <begin position="22"/>
        <end position="809"/>
    </location>
</feature>
<dbReference type="KEGG" id="kyr:CVV65_07445"/>
<accession>A0A2K8N5Z8</accession>
<evidence type="ECO:0000256" key="9">
    <source>
        <dbReference type="ARBA" id="ARBA00022801"/>
    </source>
</evidence>
<keyword evidence="11" id="KW-0573">Peptidoglycan synthesis</keyword>
<evidence type="ECO:0000256" key="17">
    <source>
        <dbReference type="ARBA" id="ARBA00049902"/>
    </source>
</evidence>
<keyword evidence="4" id="KW-0121">Carboxypeptidase</keyword>
<dbReference type="GO" id="GO:0008360">
    <property type="term" value="P:regulation of cell shape"/>
    <property type="evidence" value="ECO:0007669"/>
    <property type="project" value="UniProtKB-KW"/>
</dbReference>
<dbReference type="Gene3D" id="2.60.40.10">
    <property type="entry name" value="Immunoglobulins"/>
    <property type="match status" value="1"/>
</dbReference>
<evidence type="ECO:0000256" key="18">
    <source>
        <dbReference type="SAM" id="MobiDB-lite"/>
    </source>
</evidence>
<dbReference type="AlphaFoldDB" id="A0A2K8N5Z8"/>
<evidence type="ECO:0000256" key="4">
    <source>
        <dbReference type="ARBA" id="ARBA00022645"/>
    </source>
</evidence>
<keyword evidence="5" id="KW-0645">Protease</keyword>
<keyword evidence="7" id="KW-0808">Transferase</keyword>
<dbReference type="Pfam" id="PF00912">
    <property type="entry name" value="Transgly"/>
    <property type="match status" value="1"/>
</dbReference>
<dbReference type="InterPro" id="IPR023346">
    <property type="entry name" value="Lysozyme-like_dom_sf"/>
</dbReference>
<dbReference type="EMBL" id="CP024955">
    <property type="protein sequence ID" value="ATY84781.1"/>
    <property type="molecule type" value="Genomic_DNA"/>
</dbReference>
<keyword evidence="12" id="KW-1133">Transmembrane helix</keyword>
<evidence type="ECO:0000256" key="13">
    <source>
        <dbReference type="ARBA" id="ARBA00023136"/>
    </source>
</evidence>
<evidence type="ECO:0000256" key="10">
    <source>
        <dbReference type="ARBA" id="ARBA00022960"/>
    </source>
</evidence>
<reference evidence="22" key="1">
    <citation type="submission" date="2017-11" db="EMBL/GenBank/DDBJ databases">
        <title>Complete Genome Sequence of Kyrpidia sp. Strain EA-1, a thermophilic, hydrogen-oxidizing Bacterium, isolated from the Azores.</title>
        <authorList>
            <person name="Reiner J.E."/>
            <person name="Lapp C.J."/>
            <person name="Bunk B."/>
            <person name="Gescher J."/>
        </authorList>
    </citation>
    <scope>NUCLEOTIDE SEQUENCE [LARGE SCALE GENOMIC DNA]</scope>
    <source>
        <strain evidence="22">EA-1</strain>
    </source>
</reference>
<dbReference type="SUPFAM" id="SSF53955">
    <property type="entry name" value="Lysozyme-like"/>
    <property type="match status" value="1"/>
</dbReference>
<protein>
    <recommendedName>
        <fullName evidence="20">Fibronectin type-III domain-containing protein</fullName>
    </recommendedName>
</protein>
<dbReference type="InterPro" id="IPR036116">
    <property type="entry name" value="FN3_sf"/>
</dbReference>
<dbReference type="GO" id="GO:0008658">
    <property type="term" value="F:penicillin binding"/>
    <property type="evidence" value="ECO:0007669"/>
    <property type="project" value="InterPro"/>
</dbReference>
<dbReference type="SUPFAM" id="SSF49265">
    <property type="entry name" value="Fibronectin type III"/>
    <property type="match status" value="1"/>
</dbReference>
<comment type="catalytic activity">
    <reaction evidence="16">
        <text>Preferential cleavage: (Ac)2-L-Lys-D-Ala-|-D-Ala. Also transpeptidation of peptidyl-alanyl moieties that are N-acyl substituents of D-alanine.</text>
        <dbReference type="EC" id="3.4.16.4"/>
    </reaction>
</comment>
<dbReference type="Gene3D" id="3.40.710.10">
    <property type="entry name" value="DD-peptidase/beta-lactamase superfamily"/>
    <property type="match status" value="1"/>
</dbReference>
<organism evidence="21 22">
    <name type="scientific">Kyrpidia spormannii</name>
    <dbReference type="NCBI Taxonomy" id="2055160"/>
    <lineage>
        <taxon>Bacteria</taxon>
        <taxon>Bacillati</taxon>
        <taxon>Bacillota</taxon>
        <taxon>Bacilli</taxon>
        <taxon>Bacillales</taxon>
        <taxon>Alicyclobacillaceae</taxon>
        <taxon>Kyrpidia</taxon>
    </lineage>
</organism>
<evidence type="ECO:0000256" key="19">
    <source>
        <dbReference type="SAM" id="SignalP"/>
    </source>
</evidence>
<keyword evidence="14" id="KW-0511">Multifunctional enzyme</keyword>
<keyword evidence="10" id="KW-0133">Cell shape</keyword>
<evidence type="ECO:0000256" key="1">
    <source>
        <dbReference type="ARBA" id="ARBA00007090"/>
    </source>
</evidence>
<keyword evidence="15" id="KW-0961">Cell wall biogenesis/degradation</keyword>
<dbReference type="PROSITE" id="PS51257">
    <property type="entry name" value="PROKAR_LIPOPROTEIN"/>
    <property type="match status" value="1"/>
</dbReference>
<feature type="compositionally biased region" description="Polar residues" evidence="18">
    <location>
        <begin position="736"/>
        <end position="759"/>
    </location>
</feature>